<keyword evidence="3" id="KW-1185">Reference proteome</keyword>
<reference evidence="2" key="1">
    <citation type="journal article" date="2014" name="Int. J. Syst. Evol. Microbiol.">
        <title>Complete genome sequence of Corynebacterium casei LMG S-19264T (=DSM 44701T), isolated from a smear-ripened cheese.</title>
        <authorList>
            <consortium name="US DOE Joint Genome Institute (JGI-PGF)"/>
            <person name="Walter F."/>
            <person name="Albersmeier A."/>
            <person name="Kalinowski J."/>
            <person name="Ruckert C."/>
        </authorList>
    </citation>
    <scope>NUCLEOTIDE SEQUENCE</scope>
    <source>
        <strain evidence="2">CGMCC 1.7081</strain>
    </source>
</reference>
<sequence length="449" mass="48767">MSGKEQVMAVLMGPAEVRQTFRDWPGDMCLAVCLMQSGDCQLMVFHHEEAGIFPRRLQGQLALRSGDLCFFPPVEGFATRALLYSDEQKLMSLVAEAPEIAEEAADYSVNYAYALEEGLDPVAFLGLDRAAPDPTPGSEPQVTEKPLHFAHMAEEREADFVSRRSVVAGGEAVGRVRKALLPGFMQRQEAIGPGPHFRSVRELEVTEETRVPCDVLPEHDGWILIAQTGEGGADIRISDTDLLYLRDDRNVVAIRQEPPWQSTAALPGRIWIRTERLPGSLRGVFGDRIGQAELSGTGSFLYLHFGPRLLAQREPAPFAPMPAVEQPEGGGRDEGMNLGQDEAAVGLEDDEGEGRAAVEAPAKTALSQMPTPVSPPVSKGAAPTAPRAPERPKRTRRRWLMMASAAASLLLLLQVGLQLGGSFERDASGVKAPVDWDKFRLSSQTAKAG</sequence>
<name>A0A8J3H717_9RHOB</name>
<evidence type="ECO:0000313" key="3">
    <source>
        <dbReference type="Proteomes" id="UP000611500"/>
    </source>
</evidence>
<dbReference type="AlphaFoldDB" id="A0A8J3H717"/>
<accession>A0A8J3H717</accession>
<gene>
    <name evidence="2" type="ORF">GCM10010961_12710</name>
</gene>
<feature type="region of interest" description="Disordered" evidence="1">
    <location>
        <begin position="363"/>
        <end position="393"/>
    </location>
</feature>
<dbReference type="RefSeq" id="WP_051312153.1">
    <property type="nucleotide sequence ID" value="NZ_BNAP01000003.1"/>
</dbReference>
<evidence type="ECO:0000313" key="2">
    <source>
        <dbReference type="EMBL" id="GHG85552.1"/>
    </source>
</evidence>
<protein>
    <submittedName>
        <fullName evidence="2">Uncharacterized protein</fullName>
    </submittedName>
</protein>
<proteinExistence type="predicted"/>
<organism evidence="2 3">
    <name type="scientific">Pseudodonghicola xiamenensis</name>
    <dbReference type="NCBI Taxonomy" id="337702"/>
    <lineage>
        <taxon>Bacteria</taxon>
        <taxon>Pseudomonadati</taxon>
        <taxon>Pseudomonadota</taxon>
        <taxon>Alphaproteobacteria</taxon>
        <taxon>Rhodobacterales</taxon>
        <taxon>Paracoccaceae</taxon>
        <taxon>Pseudodonghicola</taxon>
    </lineage>
</organism>
<dbReference type="Proteomes" id="UP000611500">
    <property type="component" value="Unassembled WGS sequence"/>
</dbReference>
<reference evidence="2" key="2">
    <citation type="submission" date="2020-09" db="EMBL/GenBank/DDBJ databases">
        <authorList>
            <person name="Sun Q."/>
            <person name="Zhou Y."/>
        </authorList>
    </citation>
    <scope>NUCLEOTIDE SEQUENCE</scope>
    <source>
        <strain evidence="2">CGMCC 1.7081</strain>
    </source>
</reference>
<comment type="caution">
    <text evidence="2">The sequence shown here is derived from an EMBL/GenBank/DDBJ whole genome shotgun (WGS) entry which is preliminary data.</text>
</comment>
<evidence type="ECO:0000256" key="1">
    <source>
        <dbReference type="SAM" id="MobiDB-lite"/>
    </source>
</evidence>
<dbReference type="EMBL" id="BNAP01000003">
    <property type="protein sequence ID" value="GHG85552.1"/>
    <property type="molecule type" value="Genomic_DNA"/>
</dbReference>